<evidence type="ECO:0000313" key="8">
    <source>
        <dbReference type="Proteomes" id="UP000199214"/>
    </source>
</evidence>
<dbReference type="InterPro" id="IPR008947">
    <property type="entry name" value="PLipase_C/P1_nuclease_dom_sf"/>
</dbReference>
<keyword evidence="5" id="KW-1015">Disulfide bond</keyword>
<dbReference type="Pfam" id="PF02265">
    <property type="entry name" value="S1-P1_nuclease"/>
    <property type="match status" value="1"/>
</dbReference>
<sequence>MTLVLSALPSPALAWGKTGHRVVGAIADPLLTPAARAGVRGILGVETMAEASNWPDFMRSAPDDYWQHSTPWHYVTVPPGKTYAQVTPPPEGDAVTALRGFTATVKDRSKPLAERQAALRFIIHIIGDLHQPLHAGKGDDKGGNEVAVTFFGKPTNLHSVWDSGLIDDEQLSYSELAAWLGARITPADRRAWASIDPTVWIAESTALRDQIYPRDPALSYAYVYQNKARVEQRLEMGGVRLADYLNALFAAPRKRR</sequence>
<dbReference type="GO" id="GO:0006308">
    <property type="term" value="P:DNA catabolic process"/>
    <property type="evidence" value="ECO:0007669"/>
    <property type="project" value="InterPro"/>
</dbReference>
<keyword evidence="1" id="KW-0540">Nuclease</keyword>
<evidence type="ECO:0000256" key="4">
    <source>
        <dbReference type="ARBA" id="ARBA00022801"/>
    </source>
</evidence>
<accession>A0A1H7U818</accession>
<organism evidence="7 8">
    <name type="scientific">Sphingomonas palmae</name>
    <dbReference type="NCBI Taxonomy" id="1855283"/>
    <lineage>
        <taxon>Bacteria</taxon>
        <taxon>Pseudomonadati</taxon>
        <taxon>Pseudomonadota</taxon>
        <taxon>Alphaproteobacteria</taxon>
        <taxon>Sphingomonadales</taxon>
        <taxon>Sphingomonadaceae</taxon>
        <taxon>Sphingomonas</taxon>
    </lineage>
</organism>
<evidence type="ECO:0000313" key="7">
    <source>
        <dbReference type="EMBL" id="SEL93151.1"/>
    </source>
</evidence>
<dbReference type="InterPro" id="IPR003154">
    <property type="entry name" value="S1/P1nuclease"/>
</dbReference>
<dbReference type="GO" id="GO:0003676">
    <property type="term" value="F:nucleic acid binding"/>
    <property type="evidence" value="ECO:0007669"/>
    <property type="project" value="InterPro"/>
</dbReference>
<proteinExistence type="predicted"/>
<evidence type="ECO:0000256" key="5">
    <source>
        <dbReference type="ARBA" id="ARBA00023157"/>
    </source>
</evidence>
<dbReference type="GO" id="GO:0016788">
    <property type="term" value="F:hydrolase activity, acting on ester bonds"/>
    <property type="evidence" value="ECO:0007669"/>
    <property type="project" value="InterPro"/>
</dbReference>
<reference evidence="8" key="1">
    <citation type="submission" date="2016-10" db="EMBL/GenBank/DDBJ databases">
        <authorList>
            <person name="Varghese N."/>
            <person name="Submissions S."/>
        </authorList>
    </citation>
    <scope>NUCLEOTIDE SEQUENCE [LARGE SCALE GENOMIC DNA]</scope>
    <source>
        <strain evidence="8">JS21-1</strain>
    </source>
</reference>
<evidence type="ECO:0000256" key="1">
    <source>
        <dbReference type="ARBA" id="ARBA00022722"/>
    </source>
</evidence>
<name>A0A1H7U818_9SPHN</name>
<dbReference type="GO" id="GO:0004519">
    <property type="term" value="F:endonuclease activity"/>
    <property type="evidence" value="ECO:0007669"/>
    <property type="project" value="UniProtKB-KW"/>
</dbReference>
<keyword evidence="6" id="KW-0325">Glycoprotein</keyword>
<keyword evidence="3" id="KW-0255">Endonuclease</keyword>
<keyword evidence="2" id="KW-0479">Metal-binding</keyword>
<dbReference type="CDD" id="cd11010">
    <property type="entry name" value="S1-P1_nuclease"/>
    <property type="match status" value="1"/>
</dbReference>
<dbReference type="AlphaFoldDB" id="A0A1H7U818"/>
<protein>
    <submittedName>
        <fullName evidence="7">S1/P1 Nuclease</fullName>
    </submittedName>
</protein>
<dbReference type="Gene3D" id="1.10.575.10">
    <property type="entry name" value="P1 Nuclease"/>
    <property type="match status" value="1"/>
</dbReference>
<keyword evidence="8" id="KW-1185">Reference proteome</keyword>
<dbReference type="GO" id="GO:0046872">
    <property type="term" value="F:metal ion binding"/>
    <property type="evidence" value="ECO:0007669"/>
    <property type="project" value="UniProtKB-KW"/>
</dbReference>
<dbReference type="PANTHER" id="PTHR33146:SF26">
    <property type="entry name" value="ENDONUCLEASE 4"/>
    <property type="match status" value="1"/>
</dbReference>
<dbReference type="PANTHER" id="PTHR33146">
    <property type="entry name" value="ENDONUCLEASE 4"/>
    <property type="match status" value="1"/>
</dbReference>
<dbReference type="STRING" id="1855283.SAMN05216382_2963"/>
<keyword evidence="4" id="KW-0378">Hydrolase</keyword>
<evidence type="ECO:0000256" key="6">
    <source>
        <dbReference type="ARBA" id="ARBA00023180"/>
    </source>
</evidence>
<gene>
    <name evidence="7" type="ORF">SAMN05216382_2963</name>
</gene>
<dbReference type="EMBL" id="FNZZ01000006">
    <property type="protein sequence ID" value="SEL93151.1"/>
    <property type="molecule type" value="Genomic_DNA"/>
</dbReference>
<dbReference type="RefSeq" id="WP_245708562.1">
    <property type="nucleotide sequence ID" value="NZ_FNZZ01000006.1"/>
</dbReference>
<evidence type="ECO:0000256" key="2">
    <source>
        <dbReference type="ARBA" id="ARBA00022723"/>
    </source>
</evidence>
<dbReference type="SUPFAM" id="SSF48537">
    <property type="entry name" value="Phospholipase C/P1 nuclease"/>
    <property type="match status" value="1"/>
</dbReference>
<dbReference type="Proteomes" id="UP000199214">
    <property type="component" value="Unassembled WGS sequence"/>
</dbReference>
<evidence type="ECO:0000256" key="3">
    <source>
        <dbReference type="ARBA" id="ARBA00022759"/>
    </source>
</evidence>